<dbReference type="AlphaFoldDB" id="A0A2H6MXU0"/>
<dbReference type="GO" id="GO:0016197">
    <property type="term" value="P:endosomal transport"/>
    <property type="evidence" value="ECO:0007669"/>
    <property type="project" value="TreeGrafter"/>
</dbReference>
<organism evidence="2">
    <name type="scientific">Micrurus carvalhoi</name>
    <dbReference type="NCBI Taxonomy" id="3147026"/>
    <lineage>
        <taxon>Eukaryota</taxon>
        <taxon>Metazoa</taxon>
        <taxon>Chordata</taxon>
        <taxon>Craniata</taxon>
        <taxon>Vertebrata</taxon>
        <taxon>Euteleostomi</taxon>
        <taxon>Lepidosauria</taxon>
        <taxon>Squamata</taxon>
        <taxon>Bifurcata</taxon>
        <taxon>Unidentata</taxon>
        <taxon>Episquamata</taxon>
        <taxon>Toxicofera</taxon>
        <taxon>Serpentes</taxon>
        <taxon>Colubroidea</taxon>
        <taxon>Elapidae</taxon>
        <taxon>Elapinae</taxon>
        <taxon>Micrurus</taxon>
    </lineage>
</organism>
<evidence type="ECO:0000313" key="2">
    <source>
        <dbReference type="EMBL" id="LAA20072.1"/>
    </source>
</evidence>
<dbReference type="PANTHER" id="PTHR46319">
    <property type="entry name" value="ZINC FINGER FYVE DOMAIN-CONTAINING PROTEIN"/>
    <property type="match status" value="1"/>
</dbReference>
<evidence type="ECO:0000259" key="1">
    <source>
        <dbReference type="Pfam" id="PF11979"/>
    </source>
</evidence>
<dbReference type="Gene3D" id="3.30.1360.220">
    <property type="entry name" value="Domain of unknown function (DUF3480), N-terminal subdomain"/>
    <property type="match status" value="1"/>
</dbReference>
<dbReference type="GO" id="GO:0007179">
    <property type="term" value="P:transforming growth factor beta receptor signaling pathway"/>
    <property type="evidence" value="ECO:0007669"/>
    <property type="project" value="TreeGrafter"/>
</dbReference>
<accession>A0A2H6MXU0</accession>
<sequence length="119" mass="14054">MPNLFSNCEVIDQDIRLLFHTLHAIPTIYYEWNFVSACIFSYVDGVMVQITAENMDSLRQALREMKDFTISCGKVDVEEPQEHVHIQWVDDDKNFNKGYLNNFWFYLVLLNCFTCNSEL</sequence>
<protein>
    <recommendedName>
        <fullName evidence="1">Smad anchor for receptor activation-like C-terminal domain-containing protein</fullName>
    </recommendedName>
</protein>
<name>A0A2H6MXU0_9SAUR</name>
<reference evidence="2" key="1">
    <citation type="submission" date="2017-07" db="EMBL/GenBank/DDBJ databases">
        <authorList>
            <person name="Mikheyev A."/>
            <person name="Grau M."/>
        </authorList>
    </citation>
    <scope>NUCLEOTIDE SEQUENCE</scope>
    <source>
        <tissue evidence="2">Venom_gland</tissue>
    </source>
</reference>
<proteinExistence type="predicted"/>
<reference evidence="2" key="2">
    <citation type="submission" date="2017-12" db="EMBL/GenBank/DDBJ databases">
        <title>Coralsnake Venomics: Analyses of Venom Gland Transcriptomes and Proteomes of Six Brazilian Taxa.</title>
        <authorList>
            <person name="Aird S.D."/>
            <person name="Jorge da Silva N."/>
            <person name="Qiu L."/>
            <person name="Villar-Briones A."/>
            <person name="Aparecida-Saddi V."/>
            <person name="Campos-Telles M.P."/>
            <person name="Grau M."/>
            <person name="Mikheyev A.S."/>
        </authorList>
    </citation>
    <scope>NUCLEOTIDE SEQUENCE</scope>
    <source>
        <tissue evidence="2">Venom_gland</tissue>
    </source>
</reference>
<dbReference type="PANTHER" id="PTHR46319:SF2">
    <property type="entry name" value="ZINC FINGER FYVE DOMAIN-CONTAINING PROTEIN 9"/>
    <property type="match status" value="1"/>
</dbReference>
<dbReference type="Pfam" id="PF11979">
    <property type="entry name" value="SARA_C"/>
    <property type="match status" value="1"/>
</dbReference>
<dbReference type="GO" id="GO:0031901">
    <property type="term" value="C:early endosome membrane"/>
    <property type="evidence" value="ECO:0007669"/>
    <property type="project" value="TreeGrafter"/>
</dbReference>
<feature type="domain" description="Smad anchor for receptor activation-like C-terminal" evidence="1">
    <location>
        <begin position="44"/>
        <end position="99"/>
    </location>
</feature>
<dbReference type="EMBL" id="IACI01014680">
    <property type="protein sequence ID" value="LAA20072.1"/>
    <property type="molecule type" value="Transcribed_RNA"/>
</dbReference>
<dbReference type="InterPro" id="IPR022557">
    <property type="entry name" value="SARA-like_C"/>
</dbReference>